<protein>
    <submittedName>
        <fullName evidence="1">Uncharacterized protein</fullName>
    </submittedName>
</protein>
<reference evidence="1" key="1">
    <citation type="submission" date="2020-02" db="EMBL/GenBank/DDBJ databases">
        <authorList>
            <person name="Meier V. D."/>
        </authorList>
    </citation>
    <scope>NUCLEOTIDE SEQUENCE</scope>
    <source>
        <strain evidence="1">AVDCRST_MAG57</strain>
    </source>
</reference>
<gene>
    <name evidence="1" type="ORF">AVDCRST_MAG57-3244</name>
</gene>
<dbReference type="AlphaFoldDB" id="A0A6J4JAG0"/>
<feature type="non-terminal residue" evidence="1">
    <location>
        <position position="1"/>
    </location>
</feature>
<accession>A0A6J4JAG0</accession>
<evidence type="ECO:0000313" key="1">
    <source>
        <dbReference type="EMBL" id="CAA9272202.1"/>
    </source>
</evidence>
<proteinExistence type="predicted"/>
<name>A0A6J4JAG0_9ACTN</name>
<sequence>WCWEPCWADRAFCTSCGRGPMGGSCRRSSAMRGPGSSRPGLRKSARRRCWRLRPRVGPAGGLRQGCWWRSCRRTCTCSGWCPAGRCRWRSPPCAFRCRCRWSGRPCRWPAAAR</sequence>
<dbReference type="EMBL" id="CADCTI010000266">
    <property type="protein sequence ID" value="CAA9272202.1"/>
    <property type="molecule type" value="Genomic_DNA"/>
</dbReference>
<organism evidence="1">
    <name type="scientific">uncultured Blastococcus sp</name>
    <dbReference type="NCBI Taxonomy" id="217144"/>
    <lineage>
        <taxon>Bacteria</taxon>
        <taxon>Bacillati</taxon>
        <taxon>Actinomycetota</taxon>
        <taxon>Actinomycetes</taxon>
        <taxon>Geodermatophilales</taxon>
        <taxon>Geodermatophilaceae</taxon>
        <taxon>Blastococcus</taxon>
        <taxon>environmental samples</taxon>
    </lineage>
</organism>
<feature type="non-terminal residue" evidence="1">
    <location>
        <position position="113"/>
    </location>
</feature>